<dbReference type="OrthoDB" id="11542at10239"/>
<evidence type="ECO:0008006" key="3">
    <source>
        <dbReference type="Google" id="ProtNLM"/>
    </source>
</evidence>
<name>A0A1Y0T2Z2_9CAUD</name>
<protein>
    <recommendedName>
        <fullName evidence="3">DNA-directed RNA polymerase</fullName>
    </recommendedName>
</protein>
<dbReference type="SUPFAM" id="SSF64484">
    <property type="entry name" value="beta and beta-prime subunits of DNA dependent RNA-polymerase"/>
    <property type="match status" value="1"/>
</dbReference>
<evidence type="ECO:0000313" key="1">
    <source>
        <dbReference type="EMBL" id="ARV77237.1"/>
    </source>
</evidence>
<dbReference type="Proteomes" id="UP000224829">
    <property type="component" value="Segment"/>
</dbReference>
<accession>A0A1Y0T2Z2</accession>
<evidence type="ECO:0000313" key="2">
    <source>
        <dbReference type="Proteomes" id="UP000224829"/>
    </source>
</evidence>
<proteinExistence type="predicted"/>
<keyword evidence="2" id="KW-1185">Reference proteome</keyword>
<organism evidence="1 2">
    <name type="scientific">Pseudomonas phage Noxifer</name>
    <dbReference type="NCBI Taxonomy" id="2006684"/>
    <lineage>
        <taxon>Viruses</taxon>
        <taxon>Duplodnaviria</taxon>
        <taxon>Heunggongvirae</taxon>
        <taxon>Uroviricota</taxon>
        <taxon>Caudoviricetes</taxon>
        <taxon>Chimalliviridae</taxon>
        <taxon>Noxifervirus</taxon>
        <taxon>Noxifervirus noxifer</taxon>
    </lineage>
</organism>
<sequence>MGCFVARDLLAMPEDDLWRIPHDEYHKLICADGELEIVGADLINTVYLWYPLIDYPNAPIVREYVHDSEMEFKGNSNLNILNKLLWGVHSYFNENVDPEMLALAAMRTMNRWYNVITVRCASSVSTMSILDVLEVMDHPEIKHANATVEPNRHSIEEVTYKTIERVLKDPNELPLNPIAMGIRCGTQKIDQVKQCFGPRGYVTDINSDIFEEPILKGYVEGIWDLYGSMIESRSGTKALAYNKELLRNTEYFNRKTQLIAQYVRGLAPGDCGTPHFQEVPVIKVLLKQMAGKYYLNETTGQLDWLRGNEEHLIGKTIKMRGVMTCIHPETGVICSKCYGRLSYSIPRGTNIGQVSAVQVGDMITSNVLSTKHTDVTSRVDRLQLAKVEGDYLRYGKQEEALYLRQELAGRNVRLVIDRSEAANLADILMLRDLSGYPVTNATELSQVHIQAETAEGTVSDILTVSLYNRKSSLTVEALEHLRKNKWEYDARGNIIIDLANFDLSKPVLILPNKHVNMYEVMKRIRSFLHSGSDDGAKSTLDPLEYSGKIYLKNFKDPTTGLLVFANMLNEKLKINIVHCEILVYAMMVRSAVNRDYRLPKPGISGVFEKYNRLMLNRSLSGAMAFEKQHEPFNNPACYLTLERDDHPYDAVLLGGKMN</sequence>
<gene>
    <name evidence="1" type="ORF">NOXIFER_66</name>
</gene>
<reference evidence="1 2" key="1">
    <citation type="submission" date="2017-05" db="EMBL/GenBank/DDBJ databases">
        <authorList>
            <person name="Song R."/>
            <person name="Chenine A.L."/>
            <person name="Ruprecht R.M."/>
        </authorList>
    </citation>
    <scope>NUCLEOTIDE SEQUENCE [LARGE SCALE GENOMIC DNA]</scope>
</reference>
<dbReference type="EMBL" id="MF063068">
    <property type="protein sequence ID" value="ARV77237.1"/>
    <property type="molecule type" value="Genomic_DNA"/>
</dbReference>